<dbReference type="AlphaFoldDB" id="A0A239FVZ4"/>
<keyword evidence="2" id="KW-0805">Transcription regulation</keyword>
<dbReference type="SMART" id="SM00342">
    <property type="entry name" value="HTH_ARAC"/>
    <property type="match status" value="1"/>
</dbReference>
<dbReference type="GO" id="GO:0043565">
    <property type="term" value="F:sequence-specific DNA binding"/>
    <property type="evidence" value="ECO:0007669"/>
    <property type="project" value="InterPro"/>
</dbReference>
<dbReference type="EMBL" id="FZPC01000004">
    <property type="protein sequence ID" value="SNS61177.1"/>
    <property type="molecule type" value="Genomic_DNA"/>
</dbReference>
<comment type="subcellular location">
    <subcellularLocation>
        <location evidence="1">Cytoplasm</location>
    </subcellularLocation>
</comment>
<dbReference type="GO" id="GO:0005737">
    <property type="term" value="C:cytoplasm"/>
    <property type="evidence" value="ECO:0007669"/>
    <property type="project" value="UniProtKB-SubCell"/>
</dbReference>
<dbReference type="InterPro" id="IPR050204">
    <property type="entry name" value="AraC_XylS_family_regulators"/>
</dbReference>
<dbReference type="Pfam" id="PF14525">
    <property type="entry name" value="AraC_binding_2"/>
    <property type="match status" value="1"/>
</dbReference>
<evidence type="ECO:0000256" key="4">
    <source>
        <dbReference type="ARBA" id="ARBA00023163"/>
    </source>
</evidence>
<evidence type="ECO:0000259" key="6">
    <source>
        <dbReference type="PROSITE" id="PS01124"/>
    </source>
</evidence>
<dbReference type="InterPro" id="IPR018062">
    <property type="entry name" value="HTH_AraC-typ_CS"/>
</dbReference>
<dbReference type="PANTHER" id="PTHR46796:SF12">
    <property type="entry name" value="HTH-TYPE DNA-BINDING TRANSCRIPTIONAL ACTIVATOR EUTR"/>
    <property type="match status" value="1"/>
</dbReference>
<keyword evidence="9" id="KW-1185">Reference proteome</keyword>
<dbReference type="PROSITE" id="PS00041">
    <property type="entry name" value="HTH_ARAC_FAMILY_1"/>
    <property type="match status" value="1"/>
</dbReference>
<evidence type="ECO:0000256" key="5">
    <source>
        <dbReference type="ARBA" id="ARBA00037345"/>
    </source>
</evidence>
<dbReference type="InterPro" id="IPR018060">
    <property type="entry name" value="HTH_AraC"/>
</dbReference>
<dbReference type="Proteomes" id="UP000198309">
    <property type="component" value="Unassembled WGS sequence"/>
</dbReference>
<gene>
    <name evidence="7" type="ORF">SAMN05216189_1008108</name>
    <name evidence="8" type="ORF">SAMN06295949_104108</name>
</gene>
<keyword evidence="3" id="KW-0238">DNA-binding</keyword>
<proteinExistence type="predicted"/>
<evidence type="ECO:0000256" key="1">
    <source>
        <dbReference type="ARBA" id="ARBA00004496"/>
    </source>
</evidence>
<accession>A0A239FVZ4</accession>
<evidence type="ECO:0000313" key="10">
    <source>
        <dbReference type="Proteomes" id="UP000199693"/>
    </source>
</evidence>
<dbReference type="GO" id="GO:0003700">
    <property type="term" value="F:DNA-binding transcription factor activity"/>
    <property type="evidence" value="ECO:0007669"/>
    <property type="project" value="InterPro"/>
</dbReference>
<dbReference type="Proteomes" id="UP000199693">
    <property type="component" value="Unassembled WGS sequence"/>
</dbReference>
<dbReference type="RefSeq" id="WP_089390382.1">
    <property type="nucleotide sequence ID" value="NZ_FNEC01000008.1"/>
</dbReference>
<dbReference type="SUPFAM" id="SSF46689">
    <property type="entry name" value="Homeodomain-like"/>
    <property type="match status" value="2"/>
</dbReference>
<protein>
    <submittedName>
        <fullName evidence="7">Transcriptional regulator, AraC family</fullName>
    </submittedName>
</protein>
<dbReference type="PROSITE" id="PS01124">
    <property type="entry name" value="HTH_ARAC_FAMILY_2"/>
    <property type="match status" value="1"/>
</dbReference>
<name>A0A239FVZ4_9PSED</name>
<dbReference type="PANTHER" id="PTHR46796">
    <property type="entry name" value="HTH-TYPE TRANSCRIPTIONAL ACTIVATOR RHAS-RELATED"/>
    <property type="match status" value="1"/>
</dbReference>
<evidence type="ECO:0000313" key="8">
    <source>
        <dbReference type="EMBL" id="SNS61177.1"/>
    </source>
</evidence>
<sequence length="344" mass="38657">MNPKNPARFRDIHADRLDLAAARNWMSSICGPHRLHAGRPEAVRFQHSGSVLKGMSTTLGCIEYGTEVTIGIVEAERFNSYSLSLPLVGEQELSVAGRYLQSNPQRGVIVSPNQSQELNITGDCRKLQVVIPLLAMRRTLEEMLQRPAERPLVFEPEMDARDGAAAAWWRMVRHLNEEMELSELFGQAFFSRDLERALLKGLILAQPNNYSEALRQCLAEKVPHYLLRAREHIHAHAREALGLDDLEAAAGVSRFKLFEGFRKYFGSAPMTYLKHYRLHGVRQDILASGASRSISEIALGWGFAHLGRFAGDYRKLFGETPSATQQRLHGLSGRGGCRRELARE</sequence>
<keyword evidence="4" id="KW-0804">Transcription</keyword>
<organism evidence="7 10">
    <name type="scientific">Pseudomonas delhiensis</name>
    <dbReference type="NCBI Taxonomy" id="366289"/>
    <lineage>
        <taxon>Bacteria</taxon>
        <taxon>Pseudomonadati</taxon>
        <taxon>Pseudomonadota</taxon>
        <taxon>Gammaproteobacteria</taxon>
        <taxon>Pseudomonadales</taxon>
        <taxon>Pseudomonadaceae</taxon>
        <taxon>Pseudomonas</taxon>
    </lineage>
</organism>
<dbReference type="InterPro" id="IPR035418">
    <property type="entry name" value="AraC-bd_2"/>
</dbReference>
<dbReference type="InterPro" id="IPR009057">
    <property type="entry name" value="Homeodomain-like_sf"/>
</dbReference>
<comment type="function">
    <text evidence="5">Regulatory protein of the TOL plasmid xyl operons. XylS activates the xylXYZLTEGFJQKIH operon required for the degradation of toluene, m-xylene and p-xylene.</text>
</comment>
<evidence type="ECO:0000256" key="2">
    <source>
        <dbReference type="ARBA" id="ARBA00023015"/>
    </source>
</evidence>
<dbReference type="GO" id="GO:0009893">
    <property type="term" value="P:positive regulation of metabolic process"/>
    <property type="evidence" value="ECO:0007669"/>
    <property type="project" value="UniProtKB-ARBA"/>
</dbReference>
<evidence type="ECO:0000256" key="3">
    <source>
        <dbReference type="ARBA" id="ARBA00023125"/>
    </source>
</evidence>
<evidence type="ECO:0000313" key="9">
    <source>
        <dbReference type="Proteomes" id="UP000198309"/>
    </source>
</evidence>
<evidence type="ECO:0000313" key="7">
    <source>
        <dbReference type="EMBL" id="SDI74245.1"/>
    </source>
</evidence>
<dbReference type="Gene3D" id="1.10.10.60">
    <property type="entry name" value="Homeodomain-like"/>
    <property type="match status" value="1"/>
</dbReference>
<feature type="domain" description="HTH araC/xylS-type" evidence="6">
    <location>
        <begin position="227"/>
        <end position="327"/>
    </location>
</feature>
<reference evidence="8 9" key="2">
    <citation type="submission" date="2017-06" db="EMBL/GenBank/DDBJ databases">
        <authorList>
            <person name="Varghese N."/>
            <person name="Submissions S."/>
        </authorList>
    </citation>
    <scope>NUCLEOTIDE SEQUENCE [LARGE SCALE GENOMIC DNA]</scope>
    <source>
        <strain evidence="8 9">RLD-1</strain>
    </source>
</reference>
<reference evidence="7 10" key="1">
    <citation type="submission" date="2016-10" db="EMBL/GenBank/DDBJ databases">
        <authorList>
            <person name="de Groot N.N."/>
        </authorList>
    </citation>
    <scope>NUCLEOTIDE SEQUENCE [LARGE SCALE GENOMIC DNA]</scope>
    <source>
        <strain evidence="7 10">CCM 7361</strain>
    </source>
</reference>
<dbReference type="Pfam" id="PF12833">
    <property type="entry name" value="HTH_18"/>
    <property type="match status" value="1"/>
</dbReference>
<dbReference type="EMBL" id="FNEC01000008">
    <property type="protein sequence ID" value="SDI74245.1"/>
    <property type="molecule type" value="Genomic_DNA"/>
</dbReference>